<dbReference type="KEGG" id="bgok:Pr1d_30080"/>
<organism evidence="5 6">
    <name type="scientific">Bythopirellula goksoeyrii</name>
    <dbReference type="NCBI Taxonomy" id="1400387"/>
    <lineage>
        <taxon>Bacteria</taxon>
        <taxon>Pseudomonadati</taxon>
        <taxon>Planctomycetota</taxon>
        <taxon>Planctomycetia</taxon>
        <taxon>Pirellulales</taxon>
        <taxon>Lacipirellulaceae</taxon>
        <taxon>Bythopirellula</taxon>
    </lineage>
</organism>
<dbReference type="OrthoDB" id="9794226at2"/>
<comment type="pathway">
    <text evidence="1">Cofactor biosynthesis; thiamine diphosphate biosynthesis.</text>
</comment>
<dbReference type="GO" id="GO:0050660">
    <property type="term" value="F:flavin adenine dinucleotide binding"/>
    <property type="evidence" value="ECO:0007669"/>
    <property type="project" value="InterPro"/>
</dbReference>
<keyword evidence="3 5" id="KW-0560">Oxidoreductase</keyword>
<dbReference type="Gene3D" id="3.50.50.60">
    <property type="entry name" value="FAD/NAD(P)-binding domain"/>
    <property type="match status" value="1"/>
</dbReference>
<dbReference type="PANTHER" id="PTHR13847:SF289">
    <property type="entry name" value="GLYCINE OXIDASE"/>
    <property type="match status" value="1"/>
</dbReference>
<dbReference type="Gene3D" id="3.30.9.10">
    <property type="entry name" value="D-Amino Acid Oxidase, subunit A, domain 2"/>
    <property type="match status" value="1"/>
</dbReference>
<dbReference type="GO" id="GO:0009228">
    <property type="term" value="P:thiamine biosynthetic process"/>
    <property type="evidence" value="ECO:0007669"/>
    <property type="project" value="UniProtKB-KW"/>
</dbReference>
<evidence type="ECO:0000259" key="4">
    <source>
        <dbReference type="Pfam" id="PF01266"/>
    </source>
</evidence>
<dbReference type="InterPro" id="IPR006076">
    <property type="entry name" value="FAD-dep_OxRdtase"/>
</dbReference>
<dbReference type="SUPFAM" id="SSF54373">
    <property type="entry name" value="FAD-linked reductases, C-terminal domain"/>
    <property type="match status" value="1"/>
</dbReference>
<dbReference type="SUPFAM" id="SSF51905">
    <property type="entry name" value="FAD/NAD(P)-binding domain"/>
    <property type="match status" value="1"/>
</dbReference>
<dbReference type="Proteomes" id="UP000323917">
    <property type="component" value="Chromosome"/>
</dbReference>
<evidence type="ECO:0000313" key="6">
    <source>
        <dbReference type="Proteomes" id="UP000323917"/>
    </source>
</evidence>
<dbReference type="UniPathway" id="UPA00060"/>
<feature type="domain" description="FAD dependent oxidoreductase" evidence="4">
    <location>
        <begin position="9"/>
        <end position="351"/>
    </location>
</feature>
<protein>
    <submittedName>
        <fullName evidence="5">Hydrogen cyanide synthase subunit HcnC</fullName>
        <ecNumber evidence="5">1.4.99.5</ecNumber>
    </submittedName>
</protein>
<reference evidence="5 6" key="1">
    <citation type="submission" date="2019-08" db="EMBL/GenBank/DDBJ databases">
        <title>Deep-cultivation of Planctomycetes and their phenomic and genomic characterization uncovers novel biology.</title>
        <authorList>
            <person name="Wiegand S."/>
            <person name="Jogler M."/>
            <person name="Boedeker C."/>
            <person name="Pinto D."/>
            <person name="Vollmers J."/>
            <person name="Rivas-Marin E."/>
            <person name="Kohn T."/>
            <person name="Peeters S.H."/>
            <person name="Heuer A."/>
            <person name="Rast P."/>
            <person name="Oberbeckmann S."/>
            <person name="Bunk B."/>
            <person name="Jeske O."/>
            <person name="Meyerdierks A."/>
            <person name="Storesund J.E."/>
            <person name="Kallscheuer N."/>
            <person name="Luecker S."/>
            <person name="Lage O.M."/>
            <person name="Pohl T."/>
            <person name="Merkel B.J."/>
            <person name="Hornburger P."/>
            <person name="Mueller R.-W."/>
            <person name="Bruemmer F."/>
            <person name="Labrenz M."/>
            <person name="Spormann A.M."/>
            <person name="Op den Camp H."/>
            <person name="Overmann J."/>
            <person name="Amann R."/>
            <person name="Jetten M.S.M."/>
            <person name="Mascher T."/>
            <person name="Medema M.H."/>
            <person name="Devos D.P."/>
            <person name="Kaster A.-K."/>
            <person name="Ovreas L."/>
            <person name="Rohde M."/>
            <person name="Galperin M.Y."/>
            <person name="Jogler C."/>
        </authorList>
    </citation>
    <scope>NUCLEOTIDE SEQUENCE [LARGE SCALE GENOMIC DNA]</scope>
    <source>
        <strain evidence="5 6">Pr1d</strain>
    </source>
</reference>
<dbReference type="Pfam" id="PF01266">
    <property type="entry name" value="DAO"/>
    <property type="match status" value="1"/>
</dbReference>
<name>A0A5B9QFL9_9BACT</name>
<dbReference type="GO" id="GO:0050622">
    <property type="term" value="F:glycine dehydrogenase (cyanide-forming) activity"/>
    <property type="evidence" value="ECO:0007669"/>
    <property type="project" value="UniProtKB-EC"/>
</dbReference>
<keyword evidence="2" id="KW-0784">Thiamine biosynthesis</keyword>
<proteinExistence type="predicted"/>
<accession>A0A5B9QFL9</accession>
<sequence length="373" mass="40942">MHKIGDSFDIVLVGGGVVGLSLAWELAQQGAKVCLIDSHELGHEASWAAAGMLPPGPPEDKWPSCSAFDQLAGLSEKLHRQWHTKLAEVTEIDNGYETRGAVYLGDPSLQEKCRIWDQWGVPFHRLPPPALTDIEPRIEHLGDGVFLPNEAQLHSRHHLQALESACLNEGVTLKPHCQVTGFDKSGNRISAALTNTSPICADNFCLTAGCWTEELGPSLGLNLPLKPVRGQILQLNGHAGILHRIVNKGPRYLMPRSDDCILVGSTQEEVGFNQQTTLEARKELLDFAHELCPTLRDFQVMNHWAGLRPATPDELPYLGQLLDWENAWIATGHFRAGIQLSTGTARVMRDLILGKSPQVDVTALGIERVQGQT</sequence>
<gene>
    <name evidence="5" type="primary">hcnC</name>
    <name evidence="5" type="ORF">Pr1d_30080</name>
</gene>
<evidence type="ECO:0000256" key="1">
    <source>
        <dbReference type="ARBA" id="ARBA00004948"/>
    </source>
</evidence>
<dbReference type="RefSeq" id="WP_148074190.1">
    <property type="nucleotide sequence ID" value="NZ_CP042913.1"/>
</dbReference>
<dbReference type="GO" id="GO:0005737">
    <property type="term" value="C:cytoplasm"/>
    <property type="evidence" value="ECO:0007669"/>
    <property type="project" value="TreeGrafter"/>
</dbReference>
<evidence type="ECO:0000313" key="5">
    <source>
        <dbReference type="EMBL" id="QEG35706.1"/>
    </source>
</evidence>
<dbReference type="GO" id="GO:0009229">
    <property type="term" value="P:thiamine diphosphate biosynthetic process"/>
    <property type="evidence" value="ECO:0007669"/>
    <property type="project" value="UniProtKB-UniPathway"/>
</dbReference>
<dbReference type="InterPro" id="IPR036188">
    <property type="entry name" value="FAD/NAD-bd_sf"/>
</dbReference>
<dbReference type="NCBIfam" id="TIGR02352">
    <property type="entry name" value="thiamin_ThiO"/>
    <property type="match status" value="1"/>
</dbReference>
<keyword evidence="6" id="KW-1185">Reference proteome</keyword>
<evidence type="ECO:0000256" key="2">
    <source>
        <dbReference type="ARBA" id="ARBA00022977"/>
    </source>
</evidence>
<dbReference type="EC" id="1.4.99.5" evidence="5"/>
<dbReference type="InterPro" id="IPR012727">
    <property type="entry name" value="Gly_oxidase_ThiO"/>
</dbReference>
<dbReference type="PANTHER" id="PTHR13847">
    <property type="entry name" value="SARCOSINE DEHYDROGENASE-RELATED"/>
    <property type="match status" value="1"/>
</dbReference>
<dbReference type="AlphaFoldDB" id="A0A5B9QFL9"/>
<dbReference type="EMBL" id="CP042913">
    <property type="protein sequence ID" value="QEG35706.1"/>
    <property type="molecule type" value="Genomic_DNA"/>
</dbReference>
<evidence type="ECO:0000256" key="3">
    <source>
        <dbReference type="ARBA" id="ARBA00023002"/>
    </source>
</evidence>